<dbReference type="EMBL" id="UOEB01000049">
    <property type="protein sequence ID" value="VAV82910.1"/>
    <property type="molecule type" value="Genomic_DNA"/>
</dbReference>
<dbReference type="AlphaFoldDB" id="A0A3B0QMK2"/>
<protein>
    <submittedName>
        <fullName evidence="1">Uncharacterized protein</fullName>
    </submittedName>
</protein>
<reference evidence="1" key="1">
    <citation type="submission" date="2018-06" db="EMBL/GenBank/DDBJ databases">
        <authorList>
            <person name="Zhirakovskaya E."/>
        </authorList>
    </citation>
    <scope>NUCLEOTIDE SEQUENCE</scope>
</reference>
<dbReference type="InterPro" id="IPR053810">
    <property type="entry name" value="DUF6952"/>
</dbReference>
<accession>A0A3B0QMK2</accession>
<dbReference type="Pfam" id="PF22264">
    <property type="entry name" value="DUF6952"/>
    <property type="match status" value="1"/>
</dbReference>
<organism evidence="1">
    <name type="scientific">hydrothermal vent metagenome</name>
    <dbReference type="NCBI Taxonomy" id="652676"/>
    <lineage>
        <taxon>unclassified sequences</taxon>
        <taxon>metagenomes</taxon>
        <taxon>ecological metagenomes</taxon>
    </lineage>
</organism>
<name>A0A3B0QMK2_9ZZZZ</name>
<proteinExistence type="predicted"/>
<gene>
    <name evidence="1" type="ORF">MNBD_BACTEROID02-160</name>
</gene>
<evidence type="ECO:0000313" key="1">
    <source>
        <dbReference type="EMBL" id="VAV82910.1"/>
    </source>
</evidence>
<sequence length="85" mass="9615">MKLPIIKHLTQFIEDNDEDFVIETIETLEALTEVPSLKDEELDVIGELISNMYGALEVYKMVQDGTPKKEALNGFMKRVLGSIDT</sequence>